<accession>A0A2T4CD07</accession>
<protein>
    <submittedName>
        <fullName evidence="1">Uncharacterized protein</fullName>
    </submittedName>
</protein>
<proteinExistence type="predicted"/>
<dbReference type="AlphaFoldDB" id="A0A2T4CD07"/>
<organism evidence="1 2">
    <name type="scientific">Trichoderma longibrachiatum ATCC 18648</name>
    <dbReference type="NCBI Taxonomy" id="983965"/>
    <lineage>
        <taxon>Eukaryota</taxon>
        <taxon>Fungi</taxon>
        <taxon>Dikarya</taxon>
        <taxon>Ascomycota</taxon>
        <taxon>Pezizomycotina</taxon>
        <taxon>Sordariomycetes</taxon>
        <taxon>Hypocreomycetidae</taxon>
        <taxon>Hypocreales</taxon>
        <taxon>Hypocreaceae</taxon>
        <taxon>Trichoderma</taxon>
    </lineage>
</organism>
<dbReference type="EMBL" id="KZ679128">
    <property type="protein sequence ID" value="PTB79435.1"/>
    <property type="molecule type" value="Genomic_DNA"/>
</dbReference>
<evidence type="ECO:0000313" key="1">
    <source>
        <dbReference type="EMBL" id="PTB79435.1"/>
    </source>
</evidence>
<keyword evidence="2" id="KW-1185">Reference proteome</keyword>
<name>A0A2T4CD07_TRILO</name>
<evidence type="ECO:0000313" key="2">
    <source>
        <dbReference type="Proteomes" id="UP000240760"/>
    </source>
</evidence>
<reference evidence="1 2" key="1">
    <citation type="submission" date="2016-07" db="EMBL/GenBank/DDBJ databases">
        <title>Multiple horizontal gene transfer events from other fungi enriched the ability of initially mycotrophic Trichoderma (Ascomycota) to feed on dead plant biomass.</title>
        <authorList>
            <consortium name="DOE Joint Genome Institute"/>
            <person name="Aerts A."/>
            <person name="Atanasova L."/>
            <person name="Chenthamara K."/>
            <person name="Zhang J."/>
            <person name="Grujic M."/>
            <person name="Henrissat B."/>
            <person name="Kuo A."/>
            <person name="Salamov A."/>
            <person name="Lipzen A."/>
            <person name="Labutti K."/>
            <person name="Barry K."/>
            <person name="Miao Y."/>
            <person name="Rahimi M.J."/>
            <person name="Shen Q."/>
            <person name="Grigoriev I.V."/>
            <person name="Kubicek C.P."/>
            <person name="Druzhinina I.S."/>
        </authorList>
    </citation>
    <scope>NUCLEOTIDE SEQUENCE [LARGE SCALE GENOMIC DNA]</scope>
    <source>
        <strain evidence="1 2">ATCC 18648</strain>
    </source>
</reference>
<dbReference type="Proteomes" id="UP000240760">
    <property type="component" value="Unassembled WGS sequence"/>
</dbReference>
<sequence length="154" mass="16881">MRVPSGKGLAVDWQHLEPTCGMVSGFPSIQPSQPAPLPVLCLSIPTIIHTQHSTLYTIVIVLLSYLRSGVLQGDTHSRTTKVLILFSPFDYCYPVIRFLLLPHRDFGAFPTLGGLIRSPHGAFLFFQHPQLELLLSAALAVTFAPHSVTAVHQS</sequence>
<gene>
    <name evidence="1" type="ORF">M440DRAFT_238043</name>
</gene>